<sequence>MGALTSDGLGRGRELIYSKNVVRGVRSFAVCVAQDDMLGSTTN</sequence>
<dbReference type="AlphaFoldDB" id="A0A6J4H2N2"/>
<name>A0A6J4H2N2_9BACT</name>
<dbReference type="EMBL" id="CADCTA010000006">
    <property type="protein sequence ID" value="CAA9212629.1"/>
    <property type="molecule type" value="Genomic_DNA"/>
</dbReference>
<gene>
    <name evidence="1" type="ORF">AVDCRST_MAG42-38</name>
</gene>
<reference evidence="1" key="1">
    <citation type="submission" date="2020-02" db="EMBL/GenBank/DDBJ databases">
        <authorList>
            <person name="Meier V. D."/>
        </authorList>
    </citation>
    <scope>NUCLEOTIDE SEQUENCE</scope>
    <source>
        <strain evidence="1">AVDCRST_MAG42</strain>
    </source>
</reference>
<accession>A0A6J4H2N2</accession>
<evidence type="ECO:0000313" key="1">
    <source>
        <dbReference type="EMBL" id="CAA9212629.1"/>
    </source>
</evidence>
<organism evidence="1">
    <name type="scientific">uncultured Chthoniobacterales bacterium</name>
    <dbReference type="NCBI Taxonomy" id="1836801"/>
    <lineage>
        <taxon>Bacteria</taxon>
        <taxon>Pseudomonadati</taxon>
        <taxon>Verrucomicrobiota</taxon>
        <taxon>Spartobacteria</taxon>
        <taxon>Chthoniobacterales</taxon>
        <taxon>environmental samples</taxon>
    </lineage>
</organism>
<proteinExistence type="predicted"/>
<protein>
    <submittedName>
        <fullName evidence="1">Uncharacterized protein</fullName>
    </submittedName>
</protein>